<proteinExistence type="predicted"/>
<dbReference type="EMBL" id="AJIL01000015">
    <property type="protein sequence ID" value="KNF03807.1"/>
    <property type="molecule type" value="Genomic_DNA"/>
</dbReference>
<dbReference type="AlphaFoldDB" id="A0A0L0VX87"/>
<name>A0A0L0VX87_9BASI</name>
<feature type="compositionally biased region" description="Basic residues" evidence="1">
    <location>
        <begin position="259"/>
        <end position="268"/>
    </location>
</feature>
<evidence type="ECO:0000256" key="1">
    <source>
        <dbReference type="SAM" id="MobiDB-lite"/>
    </source>
</evidence>
<feature type="region of interest" description="Disordered" evidence="1">
    <location>
        <begin position="246"/>
        <end position="268"/>
    </location>
</feature>
<reference evidence="3" key="1">
    <citation type="submission" date="2014-03" db="EMBL/GenBank/DDBJ databases">
        <title>The Genome Sequence of Puccinia striiformis f. sp. tritici PST-78.</title>
        <authorList>
            <consortium name="The Broad Institute Genome Sequencing Platform"/>
            <person name="Cuomo C."/>
            <person name="Hulbert S."/>
            <person name="Chen X."/>
            <person name="Walker B."/>
            <person name="Young S.K."/>
            <person name="Zeng Q."/>
            <person name="Gargeya S."/>
            <person name="Fitzgerald M."/>
            <person name="Haas B."/>
            <person name="Abouelleil A."/>
            <person name="Alvarado L."/>
            <person name="Arachchi H.M."/>
            <person name="Berlin A.M."/>
            <person name="Chapman S.B."/>
            <person name="Goldberg J."/>
            <person name="Griggs A."/>
            <person name="Gujja S."/>
            <person name="Hansen M."/>
            <person name="Howarth C."/>
            <person name="Imamovic A."/>
            <person name="Larimer J."/>
            <person name="McCowan C."/>
            <person name="Montmayeur A."/>
            <person name="Murphy C."/>
            <person name="Neiman D."/>
            <person name="Pearson M."/>
            <person name="Priest M."/>
            <person name="Roberts A."/>
            <person name="Saif S."/>
            <person name="Shea T."/>
            <person name="Sisk P."/>
            <person name="Sykes S."/>
            <person name="Wortman J."/>
            <person name="Nusbaum C."/>
            <person name="Birren B."/>
        </authorList>
    </citation>
    <scope>NUCLEOTIDE SEQUENCE [LARGE SCALE GENOMIC DNA]</scope>
    <source>
        <strain evidence="3">race PST-78</strain>
    </source>
</reference>
<feature type="region of interest" description="Disordered" evidence="1">
    <location>
        <begin position="1"/>
        <end position="61"/>
    </location>
</feature>
<evidence type="ECO:0000313" key="3">
    <source>
        <dbReference type="Proteomes" id="UP000054564"/>
    </source>
</evidence>
<comment type="caution">
    <text evidence="2">The sequence shown here is derived from an EMBL/GenBank/DDBJ whole genome shotgun (WGS) entry which is preliminary data.</text>
</comment>
<accession>A0A0L0VX87</accession>
<feature type="compositionally biased region" description="Polar residues" evidence="1">
    <location>
        <begin position="25"/>
        <end position="59"/>
    </location>
</feature>
<dbReference type="Proteomes" id="UP000054564">
    <property type="component" value="Unassembled WGS sequence"/>
</dbReference>
<feature type="region of interest" description="Disordered" evidence="1">
    <location>
        <begin position="77"/>
        <end position="104"/>
    </location>
</feature>
<keyword evidence="3" id="KW-1185">Reference proteome</keyword>
<protein>
    <submittedName>
        <fullName evidence="2">Uncharacterized protein</fullName>
    </submittedName>
</protein>
<organism evidence="2 3">
    <name type="scientific">Puccinia striiformis f. sp. tritici PST-78</name>
    <dbReference type="NCBI Taxonomy" id="1165861"/>
    <lineage>
        <taxon>Eukaryota</taxon>
        <taxon>Fungi</taxon>
        <taxon>Dikarya</taxon>
        <taxon>Basidiomycota</taxon>
        <taxon>Pucciniomycotina</taxon>
        <taxon>Pucciniomycetes</taxon>
        <taxon>Pucciniales</taxon>
        <taxon>Pucciniaceae</taxon>
        <taxon>Puccinia</taxon>
    </lineage>
</organism>
<sequence length="268" mass="29264">MAPTDSEICAETGGNHSTDNERTHGTNGPQYLRQNGVSAHSSMESAHSLGESTHSTVASNHLPMEDDDLTVAENHLRQSLARPQRTRWRPRTPSSSSTTKNFNPIPVDAMITQNQQIGFQNQQIGTQNQLVSVQNQSVGYLLVSKTEVLVLKADLIVLNNASTGVGLTFVGIRAAASGPWPPSVLKCQISFNGGSADQESWSFYPQASDFHRFRRKCQNTPRDGFWEIPRVHLSPGSKFGPIVDTGRTFGPGDKITGQSRRRVVGQGQ</sequence>
<evidence type="ECO:0000313" key="2">
    <source>
        <dbReference type="EMBL" id="KNF03807.1"/>
    </source>
</evidence>
<gene>
    <name evidence="2" type="ORF">PSTG_02901</name>
</gene>